<dbReference type="GO" id="GO:0005789">
    <property type="term" value="C:endoplasmic reticulum membrane"/>
    <property type="evidence" value="ECO:0007669"/>
    <property type="project" value="UniProtKB-SubCell"/>
</dbReference>
<organism evidence="9 10">
    <name type="scientific">Heracleum sosnowskyi</name>
    <dbReference type="NCBI Taxonomy" id="360622"/>
    <lineage>
        <taxon>Eukaryota</taxon>
        <taxon>Viridiplantae</taxon>
        <taxon>Streptophyta</taxon>
        <taxon>Embryophyta</taxon>
        <taxon>Tracheophyta</taxon>
        <taxon>Spermatophyta</taxon>
        <taxon>Magnoliopsida</taxon>
        <taxon>eudicotyledons</taxon>
        <taxon>Gunneridae</taxon>
        <taxon>Pentapetalae</taxon>
        <taxon>asterids</taxon>
        <taxon>campanulids</taxon>
        <taxon>Apiales</taxon>
        <taxon>Apiaceae</taxon>
        <taxon>Apioideae</taxon>
        <taxon>apioid superclade</taxon>
        <taxon>Tordylieae</taxon>
        <taxon>Tordyliinae</taxon>
        <taxon>Heracleum</taxon>
    </lineage>
</organism>
<evidence type="ECO:0000256" key="1">
    <source>
        <dbReference type="ARBA" id="ARBA00004477"/>
    </source>
</evidence>
<gene>
    <name evidence="9" type="ORF">POM88_038108</name>
</gene>
<evidence type="ECO:0000256" key="6">
    <source>
        <dbReference type="RuleBase" id="RU363132"/>
    </source>
</evidence>
<dbReference type="InterPro" id="IPR045064">
    <property type="entry name" value="Reticulon-like"/>
</dbReference>
<keyword evidence="2 6" id="KW-0812">Transmembrane</keyword>
<keyword evidence="3 6" id="KW-0256">Endoplasmic reticulum</keyword>
<dbReference type="EMBL" id="JAUIZM010000008">
    <property type="protein sequence ID" value="KAK1372016.1"/>
    <property type="molecule type" value="Genomic_DNA"/>
</dbReference>
<dbReference type="InterPro" id="IPR003388">
    <property type="entry name" value="Reticulon"/>
</dbReference>
<evidence type="ECO:0000256" key="4">
    <source>
        <dbReference type="ARBA" id="ARBA00022989"/>
    </source>
</evidence>
<dbReference type="PANTHER" id="PTHR10994:SF85">
    <property type="entry name" value="RETICULON-LIKE PROTEIN B9"/>
    <property type="match status" value="1"/>
</dbReference>
<proteinExistence type="predicted"/>
<name>A0AAD8MG13_9APIA</name>
<evidence type="ECO:0000313" key="9">
    <source>
        <dbReference type="EMBL" id="KAK1372016.1"/>
    </source>
</evidence>
<accession>A0AAD8MG13</accession>
<reference evidence="9" key="2">
    <citation type="submission" date="2023-05" db="EMBL/GenBank/DDBJ databases">
        <authorList>
            <person name="Schelkunov M.I."/>
        </authorList>
    </citation>
    <scope>NUCLEOTIDE SEQUENCE</scope>
    <source>
        <strain evidence="9">Hsosn_3</strain>
        <tissue evidence="9">Leaf</tissue>
    </source>
</reference>
<comment type="caution">
    <text evidence="9">The sequence shown here is derived from an EMBL/GenBank/DDBJ whole genome shotgun (WGS) entry which is preliminary data.</text>
</comment>
<sequence length="165" mass="19004">MPTFPSDSEDEAPPSSRLSNKESVHTLLGGGRVADVLLWREKQISSAILAVVTIIWLLFEVAEYNVTTLLFHIFITTMLLIFFIWLIAVYLFVKSIKSLRTFLVIFGLYRDLTLFARAVLYIWLVSLIGNYIGTLNLLFFGTLSLETLPFLYERYEKEVDYFAES</sequence>
<dbReference type="AlphaFoldDB" id="A0AAD8MG13"/>
<dbReference type="GO" id="GO:0009617">
    <property type="term" value="P:response to bacterium"/>
    <property type="evidence" value="ECO:0007669"/>
    <property type="project" value="InterPro"/>
</dbReference>
<feature type="region of interest" description="Disordered" evidence="7">
    <location>
        <begin position="1"/>
        <end position="20"/>
    </location>
</feature>
<keyword evidence="10" id="KW-1185">Reference proteome</keyword>
<keyword evidence="5 6" id="KW-0472">Membrane</keyword>
<evidence type="ECO:0000313" key="10">
    <source>
        <dbReference type="Proteomes" id="UP001237642"/>
    </source>
</evidence>
<dbReference type="Proteomes" id="UP001237642">
    <property type="component" value="Unassembled WGS sequence"/>
</dbReference>
<evidence type="ECO:0000256" key="5">
    <source>
        <dbReference type="ARBA" id="ARBA00023136"/>
    </source>
</evidence>
<evidence type="ECO:0000256" key="3">
    <source>
        <dbReference type="ARBA" id="ARBA00022824"/>
    </source>
</evidence>
<evidence type="ECO:0000256" key="7">
    <source>
        <dbReference type="SAM" id="MobiDB-lite"/>
    </source>
</evidence>
<reference evidence="9" key="1">
    <citation type="submission" date="2023-02" db="EMBL/GenBank/DDBJ databases">
        <title>Genome of toxic invasive species Heracleum sosnowskyi carries increased number of genes despite the absence of recent whole-genome duplications.</title>
        <authorList>
            <person name="Schelkunov M."/>
            <person name="Shtratnikova V."/>
            <person name="Makarenko M."/>
            <person name="Klepikova A."/>
            <person name="Omelchenko D."/>
            <person name="Novikova G."/>
            <person name="Obukhova E."/>
            <person name="Bogdanov V."/>
            <person name="Penin A."/>
            <person name="Logacheva M."/>
        </authorList>
    </citation>
    <scope>NUCLEOTIDE SEQUENCE</scope>
    <source>
        <strain evidence="9">Hsosn_3</strain>
        <tissue evidence="9">Leaf</tissue>
    </source>
</reference>
<dbReference type="Pfam" id="PF02453">
    <property type="entry name" value="Reticulon"/>
    <property type="match status" value="2"/>
</dbReference>
<evidence type="ECO:0000259" key="8">
    <source>
        <dbReference type="PROSITE" id="PS50845"/>
    </source>
</evidence>
<comment type="subcellular location">
    <subcellularLocation>
        <location evidence="1 6">Endoplasmic reticulum membrane</location>
        <topology evidence="1 6">Multi-pass membrane protein</topology>
    </subcellularLocation>
</comment>
<protein>
    <recommendedName>
        <fullName evidence="6">Reticulon-like protein</fullName>
    </recommendedName>
</protein>
<feature type="transmembrane region" description="Helical" evidence="6">
    <location>
        <begin position="114"/>
        <end position="140"/>
    </location>
</feature>
<dbReference type="PANTHER" id="PTHR10994">
    <property type="entry name" value="RETICULON"/>
    <property type="match status" value="1"/>
</dbReference>
<feature type="domain" description="Reticulon" evidence="8">
    <location>
        <begin position="33"/>
        <end position="165"/>
    </location>
</feature>
<evidence type="ECO:0000256" key="2">
    <source>
        <dbReference type="ARBA" id="ARBA00022692"/>
    </source>
</evidence>
<keyword evidence="4 6" id="KW-1133">Transmembrane helix</keyword>
<dbReference type="PROSITE" id="PS50845">
    <property type="entry name" value="RETICULON"/>
    <property type="match status" value="1"/>
</dbReference>
<feature type="transmembrane region" description="Helical" evidence="6">
    <location>
        <begin position="44"/>
        <end position="62"/>
    </location>
</feature>
<feature type="transmembrane region" description="Helical" evidence="6">
    <location>
        <begin position="68"/>
        <end position="93"/>
    </location>
</feature>